<dbReference type="Proteomes" id="UP000304148">
    <property type="component" value="Chromosome"/>
</dbReference>
<evidence type="ECO:0000313" key="1">
    <source>
        <dbReference type="EMBL" id="SYX85907.1"/>
    </source>
</evidence>
<dbReference type="AlphaFoldDB" id="A0A383RFN0"/>
<protein>
    <submittedName>
        <fullName evidence="1">Uncharacterized protein</fullName>
    </submittedName>
</protein>
<accession>A0A383RFN0</accession>
<reference evidence="2" key="1">
    <citation type="submission" date="2018-08" db="EMBL/GenBank/DDBJ databases">
        <authorList>
            <person name="Chevrot R."/>
        </authorList>
    </citation>
    <scope>NUCLEOTIDE SEQUENCE [LARGE SCALE GENOMIC DNA]</scope>
</reference>
<evidence type="ECO:0000313" key="2">
    <source>
        <dbReference type="Proteomes" id="UP000304148"/>
    </source>
</evidence>
<dbReference type="EMBL" id="LS992241">
    <property type="protein sequence ID" value="SYX85907.1"/>
    <property type="molecule type" value="Genomic_DNA"/>
</dbReference>
<sequence length="73" mass="8354">MGKLTDLDEAIFDYEGEHGRIPEKVIVSIKYFNELIKDPKARQAVILSHDGSLTIMGIPCEKKPKQTEDYIFE</sequence>
<dbReference type="RefSeq" id="WP_138187841.1">
    <property type="nucleotide sequence ID" value="NZ_LS992241.1"/>
</dbReference>
<proteinExistence type="predicted"/>
<name>A0A383RFN0_PAEAL</name>
<organism evidence="1 2">
    <name type="scientific">Paenibacillus alvei</name>
    <name type="common">Bacillus alvei</name>
    <dbReference type="NCBI Taxonomy" id="44250"/>
    <lineage>
        <taxon>Bacteria</taxon>
        <taxon>Bacillati</taxon>
        <taxon>Bacillota</taxon>
        <taxon>Bacilli</taxon>
        <taxon>Bacillales</taxon>
        <taxon>Paenibacillaceae</taxon>
        <taxon>Paenibacillus</taxon>
    </lineage>
</organism>
<gene>
    <name evidence="1" type="ORF">PBLR_14329</name>
</gene>